<organism evidence="4 5">
    <name type="scientific">Phytophthora rubi</name>
    <dbReference type="NCBI Taxonomy" id="129364"/>
    <lineage>
        <taxon>Eukaryota</taxon>
        <taxon>Sar</taxon>
        <taxon>Stramenopiles</taxon>
        <taxon>Oomycota</taxon>
        <taxon>Peronosporomycetes</taxon>
        <taxon>Peronosporales</taxon>
        <taxon>Peronosporaceae</taxon>
        <taxon>Phytophthora</taxon>
    </lineage>
</organism>
<dbReference type="InterPro" id="IPR056363">
    <property type="entry name" value="LRR_LRWD1_dom"/>
</dbReference>
<keyword evidence="1" id="KW-0433">Leucine-rich repeat</keyword>
<gene>
    <name evidence="4" type="ORF">PR003_g1127</name>
</gene>
<dbReference type="InterPro" id="IPR032675">
    <property type="entry name" value="LRR_dom_sf"/>
</dbReference>
<protein>
    <recommendedName>
        <fullName evidence="3">Leucine-rich repeat and WD repeat-containing protein 1 LRR domain-containing protein</fullName>
    </recommendedName>
</protein>
<dbReference type="Pfam" id="PF23211">
    <property type="entry name" value="LRR_LRWD1"/>
    <property type="match status" value="1"/>
</dbReference>
<evidence type="ECO:0000256" key="1">
    <source>
        <dbReference type="ARBA" id="ARBA00022614"/>
    </source>
</evidence>
<comment type="caution">
    <text evidence="4">The sequence shown here is derived from an EMBL/GenBank/DDBJ whole genome shotgun (WGS) entry which is preliminary data.</text>
</comment>
<accession>A0A6A4G1G3</accession>
<feature type="domain" description="Leucine-rich repeat and WD repeat-containing protein 1 LRR" evidence="3">
    <location>
        <begin position="71"/>
        <end position="129"/>
    </location>
</feature>
<dbReference type="Gene3D" id="3.80.10.10">
    <property type="entry name" value="Ribonuclease Inhibitor"/>
    <property type="match status" value="1"/>
</dbReference>
<name>A0A6A4G1G3_9STRA</name>
<proteinExistence type="predicted"/>
<dbReference type="EMBL" id="QXFT01000030">
    <property type="protein sequence ID" value="KAE9358665.1"/>
    <property type="molecule type" value="Genomic_DNA"/>
</dbReference>
<dbReference type="PROSITE" id="PS51450">
    <property type="entry name" value="LRR"/>
    <property type="match status" value="1"/>
</dbReference>
<dbReference type="AlphaFoldDB" id="A0A6A4G1G3"/>
<dbReference type="PANTHER" id="PTHR18849:SF0">
    <property type="entry name" value="CILIA- AND FLAGELLA-ASSOCIATED PROTEIN 410-RELATED"/>
    <property type="match status" value="1"/>
</dbReference>
<reference evidence="4 5" key="1">
    <citation type="submission" date="2018-08" db="EMBL/GenBank/DDBJ databases">
        <title>Genomic investigation of the strawberry pathogen Phytophthora fragariae indicates pathogenicity is determined by transcriptional variation in three key races.</title>
        <authorList>
            <person name="Adams T.M."/>
            <person name="Armitage A.D."/>
            <person name="Sobczyk M.K."/>
            <person name="Bates H.J."/>
            <person name="Dunwell J.M."/>
            <person name="Nellist C.F."/>
            <person name="Harrison R.J."/>
        </authorList>
    </citation>
    <scope>NUCLEOTIDE SEQUENCE [LARGE SCALE GENOMIC DNA]</scope>
    <source>
        <strain evidence="4 5">SCRP333</strain>
    </source>
</reference>
<dbReference type="InterPro" id="IPR001611">
    <property type="entry name" value="Leu-rich_rpt"/>
</dbReference>
<evidence type="ECO:0000313" key="5">
    <source>
        <dbReference type="Proteomes" id="UP000434957"/>
    </source>
</evidence>
<evidence type="ECO:0000259" key="3">
    <source>
        <dbReference type="Pfam" id="PF23211"/>
    </source>
</evidence>
<evidence type="ECO:0000256" key="2">
    <source>
        <dbReference type="ARBA" id="ARBA00022737"/>
    </source>
</evidence>
<dbReference type="Proteomes" id="UP000434957">
    <property type="component" value="Unassembled WGS sequence"/>
</dbReference>
<keyword evidence="5" id="KW-1185">Reference proteome</keyword>
<dbReference type="SUPFAM" id="SSF52075">
    <property type="entry name" value="Outer arm dynein light chain 1"/>
    <property type="match status" value="1"/>
</dbReference>
<sequence length="167" mass="18863">MRFDGFPKTDVRNNLGTEATLSIMRIENALERQLIVADEQLSSLEDMVRVMPNAQYLSVAFNNICSLGGVEQLKELRSLDISHNTVESLQEVAALSNLLVLKCSSNQIADLSWIAGLNDLEELWVRDNRLESAQLAHLQQLTVLQTLVIHPNPCTERDDYVYDRIPL</sequence>
<keyword evidence="2" id="KW-0677">Repeat</keyword>
<evidence type="ECO:0000313" key="4">
    <source>
        <dbReference type="EMBL" id="KAE9358665.1"/>
    </source>
</evidence>
<dbReference type="PANTHER" id="PTHR18849">
    <property type="entry name" value="LEUCINE RICH REPEAT PROTEIN"/>
    <property type="match status" value="1"/>
</dbReference>